<keyword evidence="3" id="KW-0675">Receptor</keyword>
<dbReference type="Proteomes" id="UP000735302">
    <property type="component" value="Unassembled WGS sequence"/>
</dbReference>
<comment type="caution">
    <text evidence="3">The sequence shown here is derived from an EMBL/GenBank/DDBJ whole genome shotgun (WGS) entry which is preliminary data.</text>
</comment>
<reference evidence="3 4" key="1">
    <citation type="journal article" date="2021" name="Elife">
        <title>Chloroplast acquisition without the gene transfer in kleptoplastic sea slugs, Plakobranchus ocellatus.</title>
        <authorList>
            <person name="Maeda T."/>
            <person name="Takahashi S."/>
            <person name="Yoshida T."/>
            <person name="Shimamura S."/>
            <person name="Takaki Y."/>
            <person name="Nagai Y."/>
            <person name="Toyoda A."/>
            <person name="Suzuki Y."/>
            <person name="Arimoto A."/>
            <person name="Ishii H."/>
            <person name="Satoh N."/>
            <person name="Nishiyama T."/>
            <person name="Hasebe M."/>
            <person name="Maruyama T."/>
            <person name="Minagawa J."/>
            <person name="Obokata J."/>
            <person name="Shigenobu S."/>
        </authorList>
    </citation>
    <scope>NUCLEOTIDE SEQUENCE [LARGE SCALE GENOMIC DNA]</scope>
</reference>
<keyword evidence="2" id="KW-1133">Transmembrane helix</keyword>
<feature type="compositionally biased region" description="Acidic residues" evidence="1">
    <location>
        <begin position="153"/>
        <end position="165"/>
    </location>
</feature>
<dbReference type="SUPFAM" id="SSF47391">
    <property type="entry name" value="Dimerization-anchoring domain of cAMP-dependent PK regulatory subunit"/>
    <property type="match status" value="1"/>
</dbReference>
<dbReference type="CDD" id="cd22980">
    <property type="entry name" value="DD_VEST1"/>
    <property type="match status" value="1"/>
</dbReference>
<dbReference type="InterPro" id="IPR040687">
    <property type="entry name" value="DUF5586"/>
</dbReference>
<keyword evidence="2" id="KW-0472">Membrane</keyword>
<feature type="transmembrane region" description="Helical" evidence="2">
    <location>
        <begin position="306"/>
        <end position="324"/>
    </location>
</feature>
<keyword evidence="4" id="KW-1185">Reference proteome</keyword>
<dbReference type="AlphaFoldDB" id="A0AAV3ZZ59"/>
<sequence length="356" mass="39511">MSSQAKINVYMERHRIGPLFEDLMNKVLRDMPEEPMIYLLRTMYKKAGMEIPQGIRYGGLRKSTVELTRGNSPERPARSAQDSEEQFTSPPYRGPGGHHKVNRTRMTEEELLAAESLSSSRRTQNPKASSVGPELSGTASVNPDPFSSWQEQNEFEAEEEEEEFESVSQVTGPRQPVWKLPGAEANTNPGTSIPLRPAFSDDTPSQHSKRFADKSLYATTPGPSSDRAVKNAEDLSATAKTWSEGANRVSFDESPDDPPTSRSLQSGASSGGWHIPDDTDLASGYDWNQPHRRPIPIPSIQKLSSIFYLFTAIFTFLFPICTALSQGRKTEWVYEDLCLTQSVCHTQLSGPHAEGS</sequence>
<protein>
    <submittedName>
        <fullName evidence="3">Golgi snap receptor complex member 2</fullName>
    </submittedName>
</protein>
<dbReference type="Pfam" id="PF17824">
    <property type="entry name" value="DUF5586"/>
    <property type="match status" value="1"/>
</dbReference>
<evidence type="ECO:0000256" key="2">
    <source>
        <dbReference type="SAM" id="Phobius"/>
    </source>
</evidence>
<feature type="compositionally biased region" description="Polar residues" evidence="1">
    <location>
        <begin position="137"/>
        <end position="149"/>
    </location>
</feature>
<feature type="region of interest" description="Disordered" evidence="1">
    <location>
        <begin position="241"/>
        <end position="275"/>
    </location>
</feature>
<evidence type="ECO:0000256" key="1">
    <source>
        <dbReference type="SAM" id="MobiDB-lite"/>
    </source>
</evidence>
<evidence type="ECO:0000313" key="3">
    <source>
        <dbReference type="EMBL" id="GFN99682.1"/>
    </source>
</evidence>
<accession>A0AAV3ZZ59</accession>
<organism evidence="3 4">
    <name type="scientific">Plakobranchus ocellatus</name>
    <dbReference type="NCBI Taxonomy" id="259542"/>
    <lineage>
        <taxon>Eukaryota</taxon>
        <taxon>Metazoa</taxon>
        <taxon>Spiralia</taxon>
        <taxon>Lophotrochozoa</taxon>
        <taxon>Mollusca</taxon>
        <taxon>Gastropoda</taxon>
        <taxon>Heterobranchia</taxon>
        <taxon>Euthyneura</taxon>
        <taxon>Panpulmonata</taxon>
        <taxon>Sacoglossa</taxon>
        <taxon>Placobranchoidea</taxon>
        <taxon>Plakobranchidae</taxon>
        <taxon>Plakobranchus</taxon>
    </lineage>
</organism>
<dbReference type="PANTHER" id="PTHR32000">
    <property type="entry name" value="SIMILAR TO HYPOTHETICAL PROTEIN"/>
    <property type="match status" value="1"/>
</dbReference>
<proteinExistence type="predicted"/>
<dbReference type="EMBL" id="BLXT01003014">
    <property type="protein sequence ID" value="GFN99682.1"/>
    <property type="molecule type" value="Genomic_DNA"/>
</dbReference>
<gene>
    <name evidence="3" type="ORF">PoB_002618800</name>
</gene>
<name>A0AAV3ZZ59_9GAST</name>
<keyword evidence="2" id="KW-0812">Transmembrane</keyword>
<feature type="region of interest" description="Disordered" evidence="1">
    <location>
        <begin position="62"/>
        <end position="229"/>
    </location>
</feature>
<dbReference type="PANTHER" id="PTHR32000:SF3">
    <property type="entry name" value="RIKEN CDNA A830018L16 GENE"/>
    <property type="match status" value="1"/>
</dbReference>
<evidence type="ECO:0000313" key="4">
    <source>
        <dbReference type="Proteomes" id="UP000735302"/>
    </source>
</evidence>